<dbReference type="STRING" id="1293890.TALK_05440"/>
<proteinExistence type="inferred from homology"/>
<feature type="active site" description="Proton acceptor" evidence="6">
    <location>
        <position position="381"/>
    </location>
</feature>
<gene>
    <name evidence="10" type="ORF">TALK_05440</name>
</gene>
<dbReference type="InterPro" id="IPR020615">
    <property type="entry name" value="Thiolase_acyl_enz_int_AS"/>
</dbReference>
<dbReference type="GO" id="GO:0003985">
    <property type="term" value="F:acetyl-CoA C-acetyltransferase activity"/>
    <property type="evidence" value="ECO:0007669"/>
    <property type="project" value="UniProtKB-EC"/>
</dbReference>
<dbReference type="InterPro" id="IPR002155">
    <property type="entry name" value="Thiolase"/>
</dbReference>
<keyword evidence="3" id="KW-0583">PHB biosynthesis</keyword>
<dbReference type="AlphaFoldDB" id="A0A1Y2LDR8"/>
<evidence type="ECO:0000256" key="1">
    <source>
        <dbReference type="ARBA" id="ARBA00010982"/>
    </source>
</evidence>
<dbReference type="PANTHER" id="PTHR18919">
    <property type="entry name" value="ACETYL-COA C-ACYLTRANSFERASE"/>
    <property type="match status" value="1"/>
</dbReference>
<dbReference type="InterPro" id="IPR020617">
    <property type="entry name" value="Thiolase_C"/>
</dbReference>
<dbReference type="OrthoDB" id="9764638at2"/>
<feature type="domain" description="Thiolase C-terminal" evidence="9">
    <location>
        <begin position="272"/>
        <end position="393"/>
    </location>
</feature>
<feature type="domain" description="Thiolase N-terminal" evidence="8">
    <location>
        <begin position="7"/>
        <end position="265"/>
    </location>
</feature>
<dbReference type="EC" id="2.3.1.9" evidence="10"/>
<dbReference type="Proteomes" id="UP000193396">
    <property type="component" value="Unassembled WGS sequence"/>
</dbReference>
<evidence type="ECO:0000256" key="5">
    <source>
        <dbReference type="ARBA" id="ARBA00037924"/>
    </source>
</evidence>
<comment type="pathway">
    <text evidence="5">Metabolic intermediate biosynthesis; (R)-mevalonate biosynthesis; (R)-mevalonate from acetyl-CoA: step 1/3.</text>
</comment>
<feature type="active site" description="Proton acceptor" evidence="6">
    <location>
        <position position="351"/>
    </location>
</feature>
<reference evidence="10 11" key="1">
    <citation type="submission" date="2014-03" db="EMBL/GenBank/DDBJ databases">
        <title>The draft genome sequence of Thalassospira alkalitolerans JCM 18968.</title>
        <authorList>
            <person name="Lai Q."/>
            <person name="Shao Z."/>
        </authorList>
    </citation>
    <scope>NUCLEOTIDE SEQUENCE [LARGE SCALE GENOMIC DNA]</scope>
    <source>
        <strain evidence="10 11">JCM 18968</strain>
    </source>
</reference>
<accession>A0A1Y2LDR8</accession>
<protein>
    <submittedName>
        <fullName evidence="10">Acetyl-CoA acetyltransferase</fullName>
        <ecNumber evidence="10">2.3.1.9</ecNumber>
    </submittedName>
</protein>
<dbReference type="RefSeq" id="WP_085616694.1">
    <property type="nucleotide sequence ID" value="NZ_JFKB01000003.1"/>
</dbReference>
<evidence type="ECO:0000256" key="2">
    <source>
        <dbReference type="ARBA" id="ARBA00022679"/>
    </source>
</evidence>
<dbReference type="CDD" id="cd00751">
    <property type="entry name" value="thiolase"/>
    <property type="match status" value="1"/>
</dbReference>
<evidence type="ECO:0000259" key="9">
    <source>
        <dbReference type="Pfam" id="PF02803"/>
    </source>
</evidence>
<evidence type="ECO:0000313" key="11">
    <source>
        <dbReference type="Proteomes" id="UP000193396"/>
    </source>
</evidence>
<comment type="similarity">
    <text evidence="1 7">Belongs to the thiolase-like superfamily. Thiolase family.</text>
</comment>
<name>A0A1Y2LDR8_9PROT</name>
<keyword evidence="2 7" id="KW-0808">Transferase</keyword>
<evidence type="ECO:0000256" key="4">
    <source>
        <dbReference type="ARBA" id="ARBA00023315"/>
    </source>
</evidence>
<keyword evidence="11" id="KW-1185">Reference proteome</keyword>
<dbReference type="GO" id="GO:0044281">
    <property type="term" value="P:small molecule metabolic process"/>
    <property type="evidence" value="ECO:0007669"/>
    <property type="project" value="UniProtKB-ARBA"/>
</dbReference>
<dbReference type="EMBL" id="JFKB01000003">
    <property type="protein sequence ID" value="OSQ49055.1"/>
    <property type="molecule type" value="Genomic_DNA"/>
</dbReference>
<evidence type="ECO:0000256" key="6">
    <source>
        <dbReference type="PIRSR" id="PIRSR000429-1"/>
    </source>
</evidence>
<dbReference type="InterPro" id="IPR020616">
    <property type="entry name" value="Thiolase_N"/>
</dbReference>
<dbReference type="NCBIfam" id="TIGR01930">
    <property type="entry name" value="AcCoA-C-Actrans"/>
    <property type="match status" value="1"/>
</dbReference>
<sequence length="395" mass="41229">MSNSDPIVIVSCARTPMGGLQGDFATVTAPELGGIAMKAALERSGVSADDIDEVIMGNVLPAGQGQAPARQAAWNAGIPRAAGATTINKMCGSGMKAVMLAHDILMAGSANIMLVGGMESMTNAPFLLPKMRSGQRYGHTEVYDHMALDGLEDAYEKGRSMGTFAEETADKYGFTREAQDDYAITSLKRAQNAATAGHFDGEITPVSFTTRKGDVTISADEQPPKAKPEKIPTLRPAFRKDGTVTAAHSASISDGAAALVMMKQSEAIKRGLKPIAKIVGHATHAQEPCWFTTAPIDASRKVLAKAGWTKDDVDLWEINEAFAVVAMAAMRDLELDHGKVNVHGGACALGHPIGATGARLLVTLIHALKTHGGSKGVASLCIGGGEATAVAVELL</sequence>
<evidence type="ECO:0000259" key="8">
    <source>
        <dbReference type="Pfam" id="PF00108"/>
    </source>
</evidence>
<evidence type="ECO:0000256" key="3">
    <source>
        <dbReference type="ARBA" id="ARBA00022752"/>
    </source>
</evidence>
<dbReference type="InterPro" id="IPR016039">
    <property type="entry name" value="Thiolase-like"/>
</dbReference>
<dbReference type="InterPro" id="IPR020610">
    <property type="entry name" value="Thiolase_AS"/>
</dbReference>
<dbReference type="GO" id="GO:0042619">
    <property type="term" value="P:poly-hydroxybutyrate biosynthetic process"/>
    <property type="evidence" value="ECO:0007669"/>
    <property type="project" value="UniProtKB-KW"/>
</dbReference>
<evidence type="ECO:0000256" key="7">
    <source>
        <dbReference type="RuleBase" id="RU003557"/>
    </source>
</evidence>
<keyword evidence="4 7" id="KW-0012">Acyltransferase</keyword>
<dbReference type="PANTHER" id="PTHR18919:SF138">
    <property type="entry name" value="ACETYL-COA C-ACETYLTRANSFERASE"/>
    <property type="match status" value="1"/>
</dbReference>
<dbReference type="PROSITE" id="PS00098">
    <property type="entry name" value="THIOLASE_1"/>
    <property type="match status" value="1"/>
</dbReference>
<dbReference type="PIRSF" id="PIRSF000429">
    <property type="entry name" value="Ac-CoA_Ac_transf"/>
    <property type="match status" value="1"/>
</dbReference>
<dbReference type="FunFam" id="3.40.47.10:FF:000010">
    <property type="entry name" value="Acetyl-CoA acetyltransferase (Thiolase)"/>
    <property type="match status" value="1"/>
</dbReference>
<dbReference type="SUPFAM" id="SSF53901">
    <property type="entry name" value="Thiolase-like"/>
    <property type="match status" value="2"/>
</dbReference>
<dbReference type="Gene3D" id="3.40.47.10">
    <property type="match status" value="2"/>
</dbReference>
<feature type="active site" description="Acyl-thioester intermediate" evidence="6">
    <location>
        <position position="91"/>
    </location>
</feature>
<comment type="caution">
    <text evidence="10">The sequence shown here is derived from an EMBL/GenBank/DDBJ whole genome shotgun (WGS) entry which is preliminary data.</text>
</comment>
<dbReference type="Pfam" id="PF00108">
    <property type="entry name" value="Thiolase_N"/>
    <property type="match status" value="1"/>
</dbReference>
<organism evidence="10 11">
    <name type="scientific">Thalassospira alkalitolerans</name>
    <dbReference type="NCBI Taxonomy" id="1293890"/>
    <lineage>
        <taxon>Bacteria</taxon>
        <taxon>Pseudomonadati</taxon>
        <taxon>Pseudomonadota</taxon>
        <taxon>Alphaproteobacteria</taxon>
        <taxon>Rhodospirillales</taxon>
        <taxon>Thalassospiraceae</taxon>
        <taxon>Thalassospira</taxon>
    </lineage>
</organism>
<evidence type="ECO:0000313" key="10">
    <source>
        <dbReference type="EMBL" id="OSQ49055.1"/>
    </source>
</evidence>
<dbReference type="PROSITE" id="PS00099">
    <property type="entry name" value="THIOLASE_3"/>
    <property type="match status" value="1"/>
</dbReference>
<dbReference type="Pfam" id="PF02803">
    <property type="entry name" value="Thiolase_C"/>
    <property type="match status" value="1"/>
</dbReference>